<proteinExistence type="predicted"/>
<protein>
    <submittedName>
        <fullName evidence="3">Envelope fusion protein</fullName>
    </submittedName>
</protein>
<keyword evidence="2" id="KW-0732">Signal</keyword>
<feature type="chain" id="PRO_5015672100" evidence="2">
    <location>
        <begin position="19"/>
        <end position="612"/>
    </location>
</feature>
<evidence type="ECO:0000256" key="2">
    <source>
        <dbReference type="SAM" id="SignalP"/>
    </source>
</evidence>
<name>A0A2S2NBF4_SCHGA</name>
<evidence type="ECO:0000256" key="1">
    <source>
        <dbReference type="SAM" id="Phobius"/>
    </source>
</evidence>
<sequence>MSTTFFIILAFGVLGVIGTDTVQLEEKIFDHNQGSGSGIYYEPIYKMKFYSSKFNLITHVNISVFIEKFDEMNNLINYNDKLCLANTNVSNICNNFKSELKITKTTLLKRYTSLMSLQNGVRMKRGLINVIGEFENWAFGVVGDSDYQKIQQEINTNKNNNEKTLVTMKTQVKLVQSSLNQMSNVSSITSQNFIKLQREYNDLVNKINFKQNDLIEIQINQQLSNYLTNFNFIMTSFSLEMEELLNALLLAHKNILHPVILNNIQLKTILGNIQSELSTNQVLPLNIDVNSSLEEFMKLVTITTKFSNFQLLFIINFPICTPEIYTLFQIWPMPIEVTNSQFMFIQPNNPYLAISQNNQQFISFSDVDYNKCTLGITVKYCELDIPVYLGIYPLCEIQLLKLTNNTVLPKQCAVHHIFHNNAYFKKLNTKNTFLYWVSTTVQTTLVCSASTTFHILKGAGTIKLPSACSLYTPTTILRASEDKIKNINMSVNISPDISLLNISELNLKINKIKNSKIHLKNLHFQIPELKNLHQSSQKLDDIIRDIDKESEDTEYSNYQNWHIYGLYLVGGIVGYLVVHKISSKIRIYCRGEKKPENIVRARGRVIHLDNMV</sequence>
<feature type="signal peptide" evidence="2">
    <location>
        <begin position="1"/>
        <end position="18"/>
    </location>
</feature>
<keyword evidence="1" id="KW-0472">Membrane</keyword>
<dbReference type="EMBL" id="GGMR01001819">
    <property type="protein sequence ID" value="MBY14438.1"/>
    <property type="molecule type" value="Transcribed_RNA"/>
</dbReference>
<gene>
    <name evidence="3" type="ORF">g.50573</name>
</gene>
<reference evidence="3" key="1">
    <citation type="submission" date="2018-04" db="EMBL/GenBank/DDBJ databases">
        <title>Transcriptome of Schizaphis graminum biotype I.</title>
        <authorList>
            <person name="Scully E.D."/>
            <person name="Geib S.M."/>
            <person name="Palmer N.A."/>
            <person name="Koch K."/>
            <person name="Bradshaw J."/>
            <person name="Heng-Moss T."/>
            <person name="Sarath G."/>
        </authorList>
    </citation>
    <scope>NUCLEOTIDE SEQUENCE</scope>
</reference>
<accession>A0A2S2NBF4</accession>
<evidence type="ECO:0000313" key="3">
    <source>
        <dbReference type="EMBL" id="MBY14438.1"/>
    </source>
</evidence>
<dbReference type="InterPro" id="IPR022048">
    <property type="entry name" value="Envelope_fusion-like"/>
</dbReference>
<organism evidence="3">
    <name type="scientific">Schizaphis graminum</name>
    <name type="common">Green bug aphid</name>
    <dbReference type="NCBI Taxonomy" id="13262"/>
    <lineage>
        <taxon>Eukaryota</taxon>
        <taxon>Metazoa</taxon>
        <taxon>Ecdysozoa</taxon>
        <taxon>Arthropoda</taxon>
        <taxon>Hexapoda</taxon>
        <taxon>Insecta</taxon>
        <taxon>Pterygota</taxon>
        <taxon>Neoptera</taxon>
        <taxon>Paraneoptera</taxon>
        <taxon>Hemiptera</taxon>
        <taxon>Sternorrhyncha</taxon>
        <taxon>Aphidomorpha</taxon>
        <taxon>Aphidoidea</taxon>
        <taxon>Aphididae</taxon>
        <taxon>Aphidini</taxon>
        <taxon>Schizaphis</taxon>
    </lineage>
</organism>
<keyword evidence="1" id="KW-1133">Transmembrane helix</keyword>
<feature type="transmembrane region" description="Helical" evidence="1">
    <location>
        <begin position="561"/>
        <end position="578"/>
    </location>
</feature>
<dbReference type="AlphaFoldDB" id="A0A2S2NBF4"/>
<keyword evidence="1" id="KW-0812">Transmembrane</keyword>
<dbReference type="Pfam" id="PF12259">
    <property type="entry name" value="Baculo_F"/>
    <property type="match status" value="1"/>
</dbReference>